<dbReference type="Gene3D" id="3.20.110.10">
    <property type="entry name" value="Glycoside hydrolase 38, N terminal domain"/>
    <property type="match status" value="1"/>
</dbReference>
<gene>
    <name evidence="8" type="ORF">BG845_00494</name>
</gene>
<feature type="binding site" evidence="4">
    <location>
        <position position="373"/>
    </location>
    <ligand>
        <name>substrate</name>
    </ligand>
</feature>
<dbReference type="GO" id="GO:0003844">
    <property type="term" value="F:1,4-alpha-glucan branching enzyme activity"/>
    <property type="evidence" value="ECO:0007669"/>
    <property type="project" value="UniProtKB-EC"/>
</dbReference>
<evidence type="ECO:0000256" key="1">
    <source>
        <dbReference type="ARBA" id="ARBA00006821"/>
    </source>
</evidence>
<keyword evidence="2 5" id="KW-0119">Carbohydrate metabolism</keyword>
<evidence type="ECO:0000313" key="9">
    <source>
        <dbReference type="Proteomes" id="UP000194360"/>
    </source>
</evidence>
<feature type="binding site" evidence="4">
    <location>
        <position position="245"/>
    </location>
    <ligand>
        <name>substrate</name>
    </ligand>
</feature>
<dbReference type="AlphaFoldDB" id="A0A1Y2N8M6"/>
<dbReference type="InterPro" id="IPR011330">
    <property type="entry name" value="Glyco_hydro/deAcase_b/a-brl"/>
</dbReference>
<dbReference type="InterPro" id="IPR004300">
    <property type="entry name" value="Glyco_hydro_57_N"/>
</dbReference>
<dbReference type="InterPro" id="IPR028995">
    <property type="entry name" value="Glyco_hydro_57/38_cen_sf"/>
</dbReference>
<dbReference type="SUPFAM" id="SSF88713">
    <property type="entry name" value="Glycoside hydrolase/deacetylase"/>
    <property type="match status" value="1"/>
</dbReference>
<dbReference type="Gene3D" id="1.20.1430.10">
    <property type="entry name" value="Families 57/38 glycoside transferase, middle domain"/>
    <property type="match status" value="1"/>
</dbReference>
<keyword evidence="8" id="KW-0808">Transferase</keyword>
<dbReference type="RefSeq" id="WP_085910828.1">
    <property type="nucleotide sequence ID" value="NZ_AP018920.1"/>
</dbReference>
<feature type="active site" description="Proton donor" evidence="3">
    <location>
        <position position="321"/>
    </location>
</feature>
<feature type="binding site" evidence="4">
    <location>
        <position position="439"/>
    </location>
    <ligand>
        <name>substrate</name>
    </ligand>
</feature>
<feature type="active site" description="Nucleophile" evidence="3">
    <location>
        <position position="182"/>
    </location>
</feature>
<evidence type="ECO:0000313" key="8">
    <source>
        <dbReference type="EMBL" id="OSY43551.1"/>
    </source>
</evidence>
<dbReference type="STRING" id="2074.BG845_00494"/>
<dbReference type="Pfam" id="PF09210">
    <property type="entry name" value="BE_C"/>
    <property type="match status" value="1"/>
</dbReference>
<reference evidence="8 9" key="1">
    <citation type="submission" date="2016-09" db="EMBL/GenBank/DDBJ databases">
        <title>Pseudonocardia autotrophica DSM535, a candidate organism with high potential of specific P450 cytochromes.</title>
        <authorList>
            <person name="Grumaz C."/>
            <person name="Vainshtein Y."/>
            <person name="Kirstahler P."/>
            <person name="Sohn K."/>
        </authorList>
    </citation>
    <scope>NUCLEOTIDE SEQUENCE [LARGE SCALE GENOMIC DNA]</scope>
    <source>
        <strain evidence="8 9">DSM 535</strain>
    </source>
</reference>
<dbReference type="InterPro" id="IPR015293">
    <property type="entry name" value="BE_C"/>
</dbReference>
<evidence type="ECO:0000256" key="5">
    <source>
        <dbReference type="RuleBase" id="RU361196"/>
    </source>
</evidence>
<comment type="similarity">
    <text evidence="1 5">Belongs to the glycosyl hydrolase 57 family.</text>
</comment>
<dbReference type="GO" id="GO:0005576">
    <property type="term" value="C:extracellular region"/>
    <property type="evidence" value="ECO:0007669"/>
    <property type="project" value="TreeGrafter"/>
</dbReference>
<evidence type="ECO:0000256" key="2">
    <source>
        <dbReference type="ARBA" id="ARBA00023277"/>
    </source>
</evidence>
<dbReference type="EC" id="2.4.1.18" evidence="8"/>
<sequence length="505" mass="55126">MTPVGTFCLVLHSHLPLLARHGRWPVGEEWLYQSWAQSYLPVLATLRELAAEGRGQLATLGITPVLAAQLDDPYCLRGVHDWLGGWTLRAHSAAGRLPDLAAHEHRVAGAATAEFEAHWRHGGSPVLRGLRDSGAVELLGGPAAHPFQPLLRPRVRAFSLRAGLSDHALRLGGRPAGIWAPECGYAPGMEDDYASAGVRRFLVDGPALRGDTALARPVGSSDVLCVGRDLDVTYRVWSPRRGYPGSPEYRDFHTWDHPSGLKPARVTGRRVPPEQKKPYSPELAARAVQRDARDFVDTAVARLRTLRESTGRPAMTVAAFDTELFGHWWHEGPDWLAAVLRLLPEAGVEVRTLGGAIDDGLVGEPVALPECSWGSGKDWRVWAGPQVSDLVARGDDVQHDLLSALDTVRPGDGPMLRPDVRDPLADLLVDQALHALSSDWAFMVTKDSAADYARSRSATHAGRVAELSGLLREGRRRAAERRIERWSDVPQPTFGHLDARDLAGP</sequence>
<comment type="caution">
    <text evidence="8">The sequence shown here is derived from an EMBL/GenBank/DDBJ whole genome shotgun (WGS) entry which is preliminary data.</text>
</comment>
<proteinExistence type="inferred from homology"/>
<protein>
    <submittedName>
        <fullName evidence="8">1,4-alpha-glucan branching enzyme</fullName>
        <ecNumber evidence="8">2.4.1.18</ecNumber>
    </submittedName>
</protein>
<name>A0A1Y2N8M6_PSEAH</name>
<dbReference type="InterPro" id="IPR040042">
    <property type="entry name" value="Branching_enz_MT3115-like"/>
</dbReference>
<dbReference type="PANTHER" id="PTHR41695:SF1">
    <property type="entry name" value="1,4-ALPHA-GLUCAN BRANCHING ENZYME TK1436"/>
    <property type="match status" value="1"/>
</dbReference>
<dbReference type="Proteomes" id="UP000194360">
    <property type="component" value="Unassembled WGS sequence"/>
</dbReference>
<dbReference type="EMBL" id="MIGB01000002">
    <property type="protein sequence ID" value="OSY43551.1"/>
    <property type="molecule type" value="Genomic_DNA"/>
</dbReference>
<dbReference type="Pfam" id="PF03065">
    <property type="entry name" value="Glyco_hydro_57"/>
    <property type="match status" value="1"/>
</dbReference>
<keyword evidence="8" id="KW-0328">Glycosyltransferase</keyword>
<feature type="domain" description="Glycoside hydrolase family 57 N-terminal" evidence="6">
    <location>
        <begin position="9"/>
        <end position="215"/>
    </location>
</feature>
<dbReference type="InterPro" id="IPR027291">
    <property type="entry name" value="Glyco_hydro_38_N_sf"/>
</dbReference>
<evidence type="ECO:0000259" key="7">
    <source>
        <dbReference type="Pfam" id="PF09210"/>
    </source>
</evidence>
<keyword evidence="9" id="KW-1185">Reference proteome</keyword>
<dbReference type="SUPFAM" id="SSF88688">
    <property type="entry name" value="Families 57/38 glycoside transferase middle domain"/>
    <property type="match status" value="1"/>
</dbReference>
<evidence type="ECO:0000256" key="3">
    <source>
        <dbReference type="PIRSR" id="PIRSR640042-1"/>
    </source>
</evidence>
<dbReference type="PANTHER" id="PTHR41695">
    <property type="entry name" value="1,4-ALPHA-GLUCAN BRANCHING ENZYME RV3031-RELATED"/>
    <property type="match status" value="1"/>
</dbReference>
<feature type="binding site" evidence="4">
    <location>
        <position position="228"/>
    </location>
    <ligand>
        <name>substrate</name>
    </ligand>
</feature>
<organism evidence="8 9">
    <name type="scientific">Pseudonocardia autotrophica</name>
    <name type="common">Amycolata autotrophica</name>
    <name type="synonym">Nocardia autotrophica</name>
    <dbReference type="NCBI Taxonomy" id="2074"/>
    <lineage>
        <taxon>Bacteria</taxon>
        <taxon>Bacillati</taxon>
        <taxon>Actinomycetota</taxon>
        <taxon>Actinomycetes</taxon>
        <taxon>Pseudonocardiales</taxon>
        <taxon>Pseudonocardiaceae</taxon>
        <taxon>Pseudonocardia</taxon>
    </lineage>
</organism>
<evidence type="ECO:0000259" key="6">
    <source>
        <dbReference type="Pfam" id="PF03065"/>
    </source>
</evidence>
<dbReference type="OrthoDB" id="9803279at2"/>
<dbReference type="InterPro" id="IPR037090">
    <property type="entry name" value="57_glycoside_trans_central"/>
</dbReference>
<dbReference type="GO" id="GO:0030979">
    <property type="term" value="P:alpha-glucan biosynthetic process"/>
    <property type="evidence" value="ECO:0007669"/>
    <property type="project" value="InterPro"/>
</dbReference>
<feature type="domain" description="1,4-alpha-glucan branching enzyme C-terminal" evidence="7">
    <location>
        <begin position="424"/>
        <end position="500"/>
    </location>
</feature>
<evidence type="ECO:0000256" key="4">
    <source>
        <dbReference type="PIRSR" id="PIRSR640042-2"/>
    </source>
</evidence>
<accession>A0A1Y2N8M6</accession>